<protein>
    <submittedName>
        <fullName evidence="1">Sporulation sigma factor SigF</fullName>
    </submittedName>
</protein>
<organism evidence="1 3">
    <name type="scientific">Eisenbergiella tayi</name>
    <dbReference type="NCBI Taxonomy" id="1432052"/>
    <lineage>
        <taxon>Bacteria</taxon>
        <taxon>Bacillati</taxon>
        <taxon>Bacillota</taxon>
        <taxon>Clostridia</taxon>
        <taxon>Lachnospirales</taxon>
        <taxon>Lachnospiraceae</taxon>
        <taxon>Eisenbergiella</taxon>
    </lineage>
</organism>
<reference evidence="3 4" key="1">
    <citation type="submission" date="2016-07" db="EMBL/GenBank/DDBJ databases">
        <title>Characterization of isolates of Eisenbergiella tayi derived from blood cultures, using whole genome sequencing.</title>
        <authorList>
            <person name="Burdz T."/>
            <person name="Wiebe D."/>
            <person name="Huynh C."/>
            <person name="Bernard K."/>
        </authorList>
    </citation>
    <scope>NUCLEOTIDE SEQUENCE [LARGE SCALE GENOMIC DNA]</scope>
    <source>
        <strain evidence="1 3">NML 110608</strain>
        <strain evidence="2 4">NML 120489</strain>
    </source>
</reference>
<dbReference type="Proteomes" id="UP000094067">
    <property type="component" value="Unassembled WGS sequence"/>
</dbReference>
<dbReference type="EMBL" id="MCGI01000006">
    <property type="protein sequence ID" value="ODM07849.1"/>
    <property type="molecule type" value="Genomic_DNA"/>
</dbReference>
<accession>A0A1E3ACA5</accession>
<dbReference type="PATRIC" id="fig|1432052.3.peg.5727"/>
<evidence type="ECO:0000313" key="2">
    <source>
        <dbReference type="EMBL" id="ODM07849.1"/>
    </source>
</evidence>
<dbReference type="AlphaFoldDB" id="A0A1E3ACA5"/>
<proteinExistence type="predicted"/>
<dbReference type="Proteomes" id="UP000095003">
    <property type="component" value="Unassembled WGS sequence"/>
</dbReference>
<name>A0A1E3ACA5_9FIRM</name>
<evidence type="ECO:0000313" key="3">
    <source>
        <dbReference type="Proteomes" id="UP000094067"/>
    </source>
</evidence>
<comment type="caution">
    <text evidence="1">The sequence shown here is derived from an EMBL/GenBank/DDBJ whole genome shotgun (WGS) entry which is preliminary data.</text>
</comment>
<gene>
    <name evidence="2" type="ORF">BEH84_05172</name>
    <name evidence="1" type="ORF">BEI61_02272</name>
</gene>
<evidence type="ECO:0000313" key="4">
    <source>
        <dbReference type="Proteomes" id="UP000095003"/>
    </source>
</evidence>
<sequence length="49" mass="5767">MGISQVQVSRLEKKILLRMRDSLCAERLIYIRCLCFFIKKIALGMEYSV</sequence>
<evidence type="ECO:0000313" key="1">
    <source>
        <dbReference type="EMBL" id="ODM06382.1"/>
    </source>
</evidence>
<dbReference type="EMBL" id="MCGH01000002">
    <property type="protein sequence ID" value="ODM06382.1"/>
    <property type="molecule type" value="Genomic_DNA"/>
</dbReference>